<gene>
    <name evidence="1" type="ORF">RPERSI_LOCUS30681</name>
</gene>
<dbReference type="Proteomes" id="UP000789920">
    <property type="component" value="Unassembled WGS sequence"/>
</dbReference>
<evidence type="ECO:0000313" key="1">
    <source>
        <dbReference type="EMBL" id="CAG8838476.1"/>
    </source>
</evidence>
<accession>A0ACA9SH58</accession>
<comment type="caution">
    <text evidence="1">The sequence shown here is derived from an EMBL/GenBank/DDBJ whole genome shotgun (WGS) entry which is preliminary data.</text>
</comment>
<name>A0ACA9SH58_9GLOM</name>
<protein>
    <submittedName>
        <fullName evidence="1">30440_t:CDS:1</fullName>
    </submittedName>
</protein>
<feature type="non-terminal residue" evidence="1">
    <location>
        <position position="1"/>
    </location>
</feature>
<keyword evidence="2" id="KW-1185">Reference proteome</keyword>
<dbReference type="EMBL" id="CAJVQC010120690">
    <property type="protein sequence ID" value="CAG8838476.1"/>
    <property type="molecule type" value="Genomic_DNA"/>
</dbReference>
<reference evidence="1" key="1">
    <citation type="submission" date="2021-06" db="EMBL/GenBank/DDBJ databases">
        <authorList>
            <person name="Kallberg Y."/>
            <person name="Tangrot J."/>
            <person name="Rosling A."/>
        </authorList>
    </citation>
    <scope>NUCLEOTIDE SEQUENCE</scope>
    <source>
        <strain evidence="1">MA461A</strain>
    </source>
</reference>
<proteinExistence type="predicted"/>
<organism evidence="1 2">
    <name type="scientific">Racocetra persica</name>
    <dbReference type="NCBI Taxonomy" id="160502"/>
    <lineage>
        <taxon>Eukaryota</taxon>
        <taxon>Fungi</taxon>
        <taxon>Fungi incertae sedis</taxon>
        <taxon>Mucoromycota</taxon>
        <taxon>Glomeromycotina</taxon>
        <taxon>Glomeromycetes</taxon>
        <taxon>Diversisporales</taxon>
        <taxon>Gigasporaceae</taxon>
        <taxon>Racocetra</taxon>
    </lineage>
</organism>
<evidence type="ECO:0000313" key="2">
    <source>
        <dbReference type="Proteomes" id="UP000789920"/>
    </source>
</evidence>
<feature type="non-terminal residue" evidence="1">
    <location>
        <position position="40"/>
    </location>
</feature>
<sequence length="40" mass="5059">IKQRDFKIDSRLESGYYLSFLEYFKNEHHEKSEFLIKQYK</sequence>